<comment type="caution">
    <text evidence="2">The sequence shown here is derived from an EMBL/GenBank/DDBJ whole genome shotgun (WGS) entry which is preliminary data.</text>
</comment>
<dbReference type="AlphaFoldDB" id="A0A502CQG6"/>
<dbReference type="InterPro" id="IPR011856">
    <property type="entry name" value="tRNA_endonuc-like_dom_sf"/>
</dbReference>
<dbReference type="OrthoDB" id="570199at2"/>
<accession>A0A502CQG6</accession>
<reference evidence="2 3" key="1">
    <citation type="journal article" date="2019" name="Environ. Microbiol.">
        <title>Species interactions and distinct microbial communities in high Arctic permafrost affected cryosols are associated with the CH4 and CO2 gas fluxes.</title>
        <authorList>
            <person name="Altshuler I."/>
            <person name="Hamel J."/>
            <person name="Turney S."/>
            <person name="Magnuson E."/>
            <person name="Levesque R."/>
            <person name="Greer C."/>
            <person name="Whyte L.G."/>
        </authorList>
    </citation>
    <scope>NUCLEOTIDE SEQUENCE [LARGE SCALE GENOMIC DNA]</scope>
    <source>
        <strain evidence="2 3">S9.3A</strain>
    </source>
</reference>
<gene>
    <name evidence="2" type="ORF">EAH86_17740</name>
</gene>
<protein>
    <submittedName>
        <fullName evidence="2">DUF4268 domain-containing protein</fullName>
    </submittedName>
</protein>
<sequence>MPDSSLPALGRLTRLVPRDVWPHEAHSFTPWLLNNVDVLSDLLGMDLALDVAEHPVGGFSLDLMGRDEATGEVVIVENQRETSDHAHLGQILTYAAGTDPTTIVWVAATFRPEHRAAIDWLNARTDENTRFFGVELGVVRIGQSEPAPSFRLVAQPNDWEKTVRAATSQAEATGKQLLYRSFWSRWIEVLQAERQGWSRATRPPRDSWFSMTAGTPGATYYTSFTKRGLSSELVFESTDAELNLSRFHALETDQARVERAYGQPLNWQELPERKATRVADYLLDADVSVEENWNHYLEWLLDRQTRLRGALAAVGGVPRS</sequence>
<proteinExistence type="predicted"/>
<dbReference type="Proteomes" id="UP000317722">
    <property type="component" value="Unassembled WGS sequence"/>
</dbReference>
<keyword evidence="3" id="KW-1185">Reference proteome</keyword>
<dbReference type="Pfam" id="PF14088">
    <property type="entry name" value="DUF4268"/>
    <property type="match status" value="1"/>
</dbReference>
<dbReference type="Gene3D" id="3.40.1350.10">
    <property type="match status" value="1"/>
</dbReference>
<evidence type="ECO:0000313" key="3">
    <source>
        <dbReference type="Proteomes" id="UP000317722"/>
    </source>
</evidence>
<organism evidence="2 3">
    <name type="scientific">Pedococcus bigeumensis</name>
    <dbReference type="NCBI Taxonomy" id="433644"/>
    <lineage>
        <taxon>Bacteria</taxon>
        <taxon>Bacillati</taxon>
        <taxon>Actinomycetota</taxon>
        <taxon>Actinomycetes</taxon>
        <taxon>Micrococcales</taxon>
        <taxon>Intrasporangiaceae</taxon>
        <taxon>Pedococcus</taxon>
    </lineage>
</organism>
<evidence type="ECO:0000313" key="2">
    <source>
        <dbReference type="EMBL" id="TPG14046.1"/>
    </source>
</evidence>
<evidence type="ECO:0000259" key="1">
    <source>
        <dbReference type="Pfam" id="PF14088"/>
    </source>
</evidence>
<name>A0A502CQG6_9MICO</name>
<dbReference type="GO" id="GO:0003676">
    <property type="term" value="F:nucleic acid binding"/>
    <property type="evidence" value="ECO:0007669"/>
    <property type="project" value="InterPro"/>
</dbReference>
<feature type="domain" description="DUF4268" evidence="1">
    <location>
        <begin position="178"/>
        <end position="311"/>
    </location>
</feature>
<dbReference type="EMBL" id="RCZM01000006">
    <property type="protein sequence ID" value="TPG14046.1"/>
    <property type="molecule type" value="Genomic_DNA"/>
</dbReference>
<dbReference type="InterPro" id="IPR025364">
    <property type="entry name" value="DUF4268"/>
</dbReference>